<gene>
    <name evidence="1" type="ORF">NO357_11230</name>
</gene>
<dbReference type="Gene3D" id="3.40.50.150">
    <property type="entry name" value="Vaccinia Virus protein VP39"/>
    <property type="match status" value="1"/>
</dbReference>
<accession>A0AAE4B6I9</accession>
<evidence type="ECO:0000313" key="1">
    <source>
        <dbReference type="EMBL" id="MDQ2090471.1"/>
    </source>
</evidence>
<dbReference type="GO" id="GO:0008168">
    <property type="term" value="F:methyltransferase activity"/>
    <property type="evidence" value="ECO:0007669"/>
    <property type="project" value="UniProtKB-KW"/>
</dbReference>
<proteinExistence type="predicted"/>
<protein>
    <submittedName>
        <fullName evidence="1">Class I SAM-dependent methyltransferase</fullName>
    </submittedName>
</protein>
<name>A0AAE4B6I9_9RHOB</name>
<dbReference type="RefSeq" id="WP_306735750.1">
    <property type="nucleotide sequence ID" value="NZ_JANHAX010000003.1"/>
</dbReference>
<dbReference type="EMBL" id="JANHAX010000003">
    <property type="protein sequence ID" value="MDQ2090471.1"/>
    <property type="molecule type" value="Genomic_DNA"/>
</dbReference>
<reference evidence="1" key="1">
    <citation type="submission" date="2022-07" db="EMBL/GenBank/DDBJ databases">
        <authorList>
            <person name="Otstavnykh N."/>
            <person name="Isaeva M."/>
            <person name="Bystritskaya E."/>
        </authorList>
    </citation>
    <scope>NUCLEOTIDE SEQUENCE</scope>
    <source>
        <strain evidence="1">KCTC 52189</strain>
    </source>
</reference>
<keyword evidence="2" id="KW-1185">Reference proteome</keyword>
<dbReference type="GO" id="GO:0032259">
    <property type="term" value="P:methylation"/>
    <property type="evidence" value="ECO:0007669"/>
    <property type="project" value="UniProtKB-KW"/>
</dbReference>
<comment type="caution">
    <text evidence="1">The sequence shown here is derived from an EMBL/GenBank/DDBJ whole genome shotgun (WGS) entry which is preliminary data.</text>
</comment>
<evidence type="ECO:0000313" key="2">
    <source>
        <dbReference type="Proteomes" id="UP001226762"/>
    </source>
</evidence>
<dbReference type="AlphaFoldDB" id="A0AAE4B6I9"/>
<organism evidence="1 2">
    <name type="scientific">Marimonas arenosa</name>
    <dbReference type="NCBI Taxonomy" id="1795305"/>
    <lineage>
        <taxon>Bacteria</taxon>
        <taxon>Pseudomonadati</taxon>
        <taxon>Pseudomonadota</taxon>
        <taxon>Alphaproteobacteria</taxon>
        <taxon>Rhodobacterales</taxon>
        <taxon>Paracoccaceae</taxon>
        <taxon>Marimonas</taxon>
    </lineage>
</organism>
<dbReference type="SUPFAM" id="SSF53335">
    <property type="entry name" value="S-adenosyl-L-methionine-dependent methyltransferases"/>
    <property type="match status" value="1"/>
</dbReference>
<dbReference type="InterPro" id="IPR029063">
    <property type="entry name" value="SAM-dependent_MTases_sf"/>
</dbReference>
<dbReference type="Proteomes" id="UP001226762">
    <property type="component" value="Unassembled WGS sequence"/>
</dbReference>
<keyword evidence="1" id="KW-0808">Transferase</keyword>
<keyword evidence="1" id="KW-0489">Methyltransferase</keyword>
<reference evidence="1" key="2">
    <citation type="submission" date="2023-02" db="EMBL/GenBank/DDBJ databases">
        <title>'Rhodoalgimonas zhirmunskyi' gen. nov., isolated from a red alga.</title>
        <authorList>
            <person name="Nedashkovskaya O.I."/>
            <person name="Otstavnykh N.Y."/>
            <person name="Bystritskaya E.P."/>
            <person name="Balabanova L.A."/>
            <person name="Isaeva M.P."/>
        </authorList>
    </citation>
    <scope>NUCLEOTIDE SEQUENCE</scope>
    <source>
        <strain evidence="1">KCTC 52189</strain>
    </source>
</reference>
<sequence>MGRIKEAIRKWKLARKSPAEVFSAYYRHNKWGDAESRSGKGSNLEATKELREKLPALVNELKVESFLDLPCGDYFWMAKIDLGVARYTGGDIVPELIEANRAAYACDGVVFEVIDLIKGPVPRHDLVLVRDCLVHLSSVHVKAALRNIKVSGSEWLLTTTYPGTGSNDEISTGQWRSIDLQAPPFDLPAPVRLLEEGQEHVKGQMPNKMLGLWRVVDLPDWKDETA</sequence>